<reference evidence="2" key="1">
    <citation type="submission" date="2022-03" db="EMBL/GenBank/DDBJ databases">
        <authorList>
            <person name="Tunstrom K."/>
        </authorList>
    </citation>
    <scope>NUCLEOTIDE SEQUENCE</scope>
</reference>
<dbReference type="Proteomes" id="UP001153954">
    <property type="component" value="Unassembled WGS sequence"/>
</dbReference>
<protein>
    <recommendedName>
        <fullName evidence="4">Endonuclease-reverse transcriptase</fullName>
    </recommendedName>
</protein>
<feature type="compositionally biased region" description="Basic and acidic residues" evidence="1">
    <location>
        <begin position="192"/>
        <end position="201"/>
    </location>
</feature>
<evidence type="ECO:0000313" key="2">
    <source>
        <dbReference type="EMBL" id="CAH2086697.1"/>
    </source>
</evidence>
<keyword evidence="3" id="KW-1185">Reference proteome</keyword>
<comment type="caution">
    <text evidence="2">The sequence shown here is derived from an EMBL/GenBank/DDBJ whole genome shotgun (WGS) entry which is preliminary data.</text>
</comment>
<dbReference type="EMBL" id="CAKOGL010000005">
    <property type="protein sequence ID" value="CAH2086697.1"/>
    <property type="molecule type" value="Genomic_DNA"/>
</dbReference>
<evidence type="ECO:0000313" key="3">
    <source>
        <dbReference type="Proteomes" id="UP001153954"/>
    </source>
</evidence>
<feature type="compositionally biased region" description="Polar residues" evidence="1">
    <location>
        <begin position="202"/>
        <end position="216"/>
    </location>
</feature>
<sequence length="250" mass="29014">MALEMSISTLYTMMKQEMDKQAALIKDNTEKIMMTIDDKIKPLIQENNNLKLEIKVLNMKINALENATKKNNIIIHGFKETETNYTELFNSITELLGKLGIKIDNHDINKLHRIGKRTDGKTRPILISLTTYNKKIEILRNKKKMLEPTYITEDFSKETLQKRKELQEELHREREKGNNVYIKNNKVVTKPKGNEKRKRETSISPATQNQHVLGDNNKNILAPAKLHRTDPFAYMRSRSHSLTETTTPKA</sequence>
<evidence type="ECO:0000256" key="1">
    <source>
        <dbReference type="SAM" id="MobiDB-lite"/>
    </source>
</evidence>
<dbReference type="PANTHER" id="PTHR11505">
    <property type="entry name" value="L1 TRANSPOSABLE ELEMENT-RELATED"/>
    <property type="match status" value="1"/>
</dbReference>
<organism evidence="2 3">
    <name type="scientific">Euphydryas editha</name>
    <name type="common">Edith's checkerspot</name>
    <dbReference type="NCBI Taxonomy" id="104508"/>
    <lineage>
        <taxon>Eukaryota</taxon>
        <taxon>Metazoa</taxon>
        <taxon>Ecdysozoa</taxon>
        <taxon>Arthropoda</taxon>
        <taxon>Hexapoda</taxon>
        <taxon>Insecta</taxon>
        <taxon>Pterygota</taxon>
        <taxon>Neoptera</taxon>
        <taxon>Endopterygota</taxon>
        <taxon>Lepidoptera</taxon>
        <taxon>Glossata</taxon>
        <taxon>Ditrysia</taxon>
        <taxon>Papilionoidea</taxon>
        <taxon>Nymphalidae</taxon>
        <taxon>Nymphalinae</taxon>
        <taxon>Euphydryas</taxon>
    </lineage>
</organism>
<feature type="region of interest" description="Disordered" evidence="1">
    <location>
        <begin position="189"/>
        <end position="216"/>
    </location>
</feature>
<dbReference type="AlphaFoldDB" id="A0AAU9TKL9"/>
<dbReference type="Gene3D" id="3.30.70.1820">
    <property type="entry name" value="L1 transposable element, RRM domain"/>
    <property type="match status" value="1"/>
</dbReference>
<name>A0AAU9TKL9_EUPED</name>
<proteinExistence type="predicted"/>
<gene>
    <name evidence="2" type="ORF">EEDITHA_LOCUS3039</name>
</gene>
<evidence type="ECO:0008006" key="4">
    <source>
        <dbReference type="Google" id="ProtNLM"/>
    </source>
</evidence>
<accession>A0AAU9TKL9</accession>
<dbReference type="InterPro" id="IPR004244">
    <property type="entry name" value="Transposase_22"/>
</dbReference>